<dbReference type="InterPro" id="IPR029033">
    <property type="entry name" value="His_PPase_superfam"/>
</dbReference>
<dbReference type="Pfam" id="PF00300">
    <property type="entry name" value="His_Phos_1"/>
    <property type="match status" value="1"/>
</dbReference>
<dbReference type="Gene3D" id="3.40.50.1240">
    <property type="entry name" value="Phosphoglycerate mutase-like"/>
    <property type="match status" value="1"/>
</dbReference>
<dbReference type="EMBL" id="JAGGJU010000007">
    <property type="protein sequence ID" value="MBP1851404.1"/>
    <property type="molecule type" value="Genomic_DNA"/>
</dbReference>
<keyword evidence="2" id="KW-1185">Reference proteome</keyword>
<sequence length="202" mass="22023">MFGLYITHPQVRIDPDVPVPQWGLSDLGAARTRTTAQAPWVRRLRRIVSSDEVKAVETAGILARAAGVAVEIIEGLYENDRSTTGFMPPPEFEAAADRFFAAPDQSSRGWERAVDAQARIVAQVTRVLADHDPQAPIAFVGHGGVGTLLRCHMAGRPIARSQDQPPGGGNLFAFFLADLSLSCDWTAMESWQENATWKPVTD</sequence>
<dbReference type="InterPro" id="IPR013078">
    <property type="entry name" value="His_Pase_superF_clade-1"/>
</dbReference>
<gene>
    <name evidence="1" type="ORF">J2Z17_002849</name>
</gene>
<reference evidence="1 2" key="1">
    <citation type="submission" date="2021-03" db="EMBL/GenBank/DDBJ databases">
        <title>Genomic Encyclopedia of Type Strains, Phase IV (KMG-IV): sequencing the most valuable type-strain genomes for metagenomic binning, comparative biology and taxonomic classification.</title>
        <authorList>
            <person name="Goeker M."/>
        </authorList>
    </citation>
    <scope>NUCLEOTIDE SEQUENCE [LARGE SCALE GENOMIC DNA]</scope>
    <source>
        <strain evidence="1 2">DSM 21600</strain>
    </source>
</reference>
<comment type="caution">
    <text evidence="1">The sequence shown here is derived from an EMBL/GenBank/DDBJ whole genome shotgun (WGS) entry which is preliminary data.</text>
</comment>
<dbReference type="RefSeq" id="WP_209946073.1">
    <property type="nucleotide sequence ID" value="NZ_JAGGJU010000007.1"/>
</dbReference>
<evidence type="ECO:0000313" key="1">
    <source>
        <dbReference type="EMBL" id="MBP1851404.1"/>
    </source>
</evidence>
<proteinExistence type="predicted"/>
<organism evidence="1 2">
    <name type="scientific">Rhizobium halophytocola</name>
    <dbReference type="NCBI Taxonomy" id="735519"/>
    <lineage>
        <taxon>Bacteria</taxon>
        <taxon>Pseudomonadati</taxon>
        <taxon>Pseudomonadota</taxon>
        <taxon>Alphaproteobacteria</taxon>
        <taxon>Hyphomicrobiales</taxon>
        <taxon>Rhizobiaceae</taxon>
        <taxon>Rhizobium/Agrobacterium group</taxon>
        <taxon>Rhizobium</taxon>
    </lineage>
</organism>
<evidence type="ECO:0000313" key="2">
    <source>
        <dbReference type="Proteomes" id="UP000759443"/>
    </source>
</evidence>
<dbReference type="SUPFAM" id="SSF53254">
    <property type="entry name" value="Phosphoglycerate mutase-like"/>
    <property type="match status" value="1"/>
</dbReference>
<dbReference type="Proteomes" id="UP000759443">
    <property type="component" value="Unassembled WGS sequence"/>
</dbReference>
<name>A0ABS4E0H0_9HYPH</name>
<protein>
    <submittedName>
        <fullName evidence="1">Broad specificity phosphatase PhoE</fullName>
    </submittedName>
</protein>
<accession>A0ABS4E0H0</accession>